<evidence type="ECO:0000256" key="1">
    <source>
        <dbReference type="SAM" id="SignalP"/>
    </source>
</evidence>
<dbReference type="RefSeq" id="WP_203719094.1">
    <property type="nucleotide sequence ID" value="NZ_BONE01000129.1"/>
</dbReference>
<organism evidence="2 3">
    <name type="scientific">Asanoa siamensis</name>
    <dbReference type="NCBI Taxonomy" id="926357"/>
    <lineage>
        <taxon>Bacteria</taxon>
        <taxon>Bacillati</taxon>
        <taxon>Actinomycetota</taxon>
        <taxon>Actinomycetes</taxon>
        <taxon>Micromonosporales</taxon>
        <taxon>Micromonosporaceae</taxon>
        <taxon>Asanoa</taxon>
    </lineage>
</organism>
<dbReference type="EMBL" id="BONE01000129">
    <property type="protein sequence ID" value="GIF78263.1"/>
    <property type="molecule type" value="Genomic_DNA"/>
</dbReference>
<comment type="caution">
    <text evidence="2">The sequence shown here is derived from an EMBL/GenBank/DDBJ whole genome shotgun (WGS) entry which is preliminary data.</text>
</comment>
<proteinExistence type="predicted"/>
<evidence type="ECO:0000313" key="2">
    <source>
        <dbReference type="EMBL" id="GIF78263.1"/>
    </source>
</evidence>
<feature type="signal peptide" evidence="1">
    <location>
        <begin position="1"/>
        <end position="18"/>
    </location>
</feature>
<accession>A0ABQ4D4T4</accession>
<name>A0ABQ4D4T4_9ACTN</name>
<dbReference type="Proteomes" id="UP000604117">
    <property type="component" value="Unassembled WGS sequence"/>
</dbReference>
<sequence length="167" mass="17909">MTAASALVFAAPAAASTAAPVGTAGSIEVDWCRGPGDWAGIPGGRQQAKARSDGKCTVIYIQGSATNPAQAAQLARAYVHESCGDAICTIQSIQRNYWVFKFYQCDVFDLSGFAGLFDTHNHGSMGVWFYGKDLGGSVGQPVITWYWAGRQDPVRWDPVYSLKTCAF</sequence>
<gene>
    <name evidence="2" type="ORF">Asi02nite_77810</name>
</gene>
<reference evidence="2 3" key="1">
    <citation type="submission" date="2021-01" db="EMBL/GenBank/DDBJ databases">
        <title>Whole genome shotgun sequence of Asanoa siamensis NBRC 107932.</title>
        <authorList>
            <person name="Komaki H."/>
            <person name="Tamura T."/>
        </authorList>
    </citation>
    <scope>NUCLEOTIDE SEQUENCE [LARGE SCALE GENOMIC DNA]</scope>
    <source>
        <strain evidence="2 3">NBRC 107932</strain>
    </source>
</reference>
<feature type="chain" id="PRO_5046891359" description="Peptidase inhibitor family I36" evidence="1">
    <location>
        <begin position="19"/>
        <end position="167"/>
    </location>
</feature>
<keyword evidence="1" id="KW-0732">Signal</keyword>
<evidence type="ECO:0000313" key="3">
    <source>
        <dbReference type="Proteomes" id="UP000604117"/>
    </source>
</evidence>
<protein>
    <recommendedName>
        <fullName evidence="4">Peptidase inhibitor family I36</fullName>
    </recommendedName>
</protein>
<keyword evidence="3" id="KW-1185">Reference proteome</keyword>
<evidence type="ECO:0008006" key="4">
    <source>
        <dbReference type="Google" id="ProtNLM"/>
    </source>
</evidence>